<accession>A0A1G5BJR0</accession>
<sequence>MMGWFTRKNKQEDAVAKADRVMNKGLTGMMMKGFVPKEHRDAINQSLDSAKQAQLAASGSLPLTATGTVISVTDTGKLINFDPIVVLVLEVTETGGHTYQRTMETLVSKLQIPRVGDRVGLGQHPANPSELIYMGLLSV</sequence>
<dbReference type="Proteomes" id="UP000198538">
    <property type="component" value="Unassembled WGS sequence"/>
</dbReference>
<protein>
    <submittedName>
        <fullName evidence="1">Uncharacterized protein</fullName>
    </submittedName>
</protein>
<gene>
    <name evidence="1" type="ORF">SAMN05720606_101404</name>
</gene>
<proteinExistence type="predicted"/>
<name>A0A1G5BJR0_9BACL</name>
<reference evidence="2" key="1">
    <citation type="submission" date="2016-10" db="EMBL/GenBank/DDBJ databases">
        <authorList>
            <person name="Varghese N."/>
            <person name="Submissions S."/>
        </authorList>
    </citation>
    <scope>NUCLEOTIDE SEQUENCE [LARGE SCALE GENOMIC DNA]</scope>
    <source>
        <strain evidence="2">BL9</strain>
    </source>
</reference>
<keyword evidence="2" id="KW-1185">Reference proteome</keyword>
<evidence type="ECO:0000313" key="1">
    <source>
        <dbReference type="EMBL" id="SCX90409.1"/>
    </source>
</evidence>
<organism evidence="1 2">
    <name type="scientific">Paenibacillus polysaccharolyticus</name>
    <dbReference type="NCBI Taxonomy" id="582692"/>
    <lineage>
        <taxon>Bacteria</taxon>
        <taxon>Bacillati</taxon>
        <taxon>Bacillota</taxon>
        <taxon>Bacilli</taxon>
        <taxon>Bacillales</taxon>
        <taxon>Paenibacillaceae</taxon>
        <taxon>Paenibacillus</taxon>
    </lineage>
</organism>
<dbReference type="AlphaFoldDB" id="A0A1G5BJR0"/>
<evidence type="ECO:0000313" key="2">
    <source>
        <dbReference type="Proteomes" id="UP000198538"/>
    </source>
</evidence>
<dbReference type="EMBL" id="FMVM01000001">
    <property type="protein sequence ID" value="SCX90409.1"/>
    <property type="molecule type" value="Genomic_DNA"/>
</dbReference>
<dbReference type="RefSeq" id="WP_186809599.1">
    <property type="nucleotide sequence ID" value="NZ_FMVM01000001.1"/>
</dbReference>